<proteinExistence type="predicted"/>
<comment type="caution">
    <text evidence="1">The sequence shown here is derived from an EMBL/GenBank/DDBJ whole genome shotgun (WGS) entry which is preliminary data.</text>
</comment>
<sequence length="39" mass="4203">MSDERKIEILAVWDDEAKERVASSAGVPGLITVAETTDV</sequence>
<protein>
    <submittedName>
        <fullName evidence="1">Uncharacterized protein</fullName>
    </submittedName>
</protein>
<dbReference type="SUPFAM" id="SSF143100">
    <property type="entry name" value="TTHA1013/TTHA0281-like"/>
    <property type="match status" value="1"/>
</dbReference>
<gene>
    <name evidence="1" type="ORF">LptCag_2516</name>
</gene>
<dbReference type="EMBL" id="JPGK01000001">
    <property type="protein sequence ID" value="KGA95082.1"/>
    <property type="molecule type" value="Genomic_DNA"/>
</dbReference>
<name>A0A094WHE5_9BACT</name>
<dbReference type="AlphaFoldDB" id="A0A094WHE5"/>
<organism evidence="1 2">
    <name type="scientific">Leptospirillum ferriphilum</name>
    <dbReference type="NCBI Taxonomy" id="178606"/>
    <lineage>
        <taxon>Bacteria</taxon>
        <taxon>Pseudomonadati</taxon>
        <taxon>Nitrospirota</taxon>
        <taxon>Nitrospiria</taxon>
        <taxon>Nitrospirales</taxon>
        <taxon>Nitrospiraceae</taxon>
        <taxon>Leptospirillum</taxon>
    </lineage>
</organism>
<evidence type="ECO:0000313" key="1">
    <source>
        <dbReference type="EMBL" id="KGA95082.1"/>
    </source>
</evidence>
<reference evidence="1 2" key="1">
    <citation type="submission" date="2014-06" db="EMBL/GenBank/DDBJ databases">
        <title>Draft genome sequence of iron oxidizing acidophile Leptospirillum ferriphilum DSM14647.</title>
        <authorList>
            <person name="Cardenas J.P."/>
            <person name="Lazcano M."/>
            <person name="Ossandon F.J."/>
            <person name="Corbett M."/>
            <person name="Holmes D.S."/>
            <person name="Watkin E."/>
        </authorList>
    </citation>
    <scope>NUCLEOTIDE SEQUENCE [LARGE SCALE GENOMIC DNA]</scope>
    <source>
        <strain evidence="1 2">DSM 14647</strain>
    </source>
</reference>
<dbReference type="InterPro" id="IPR035069">
    <property type="entry name" value="TTHA1013/TTHA0281-like"/>
</dbReference>
<dbReference type="RefSeq" id="WP_143469070.1">
    <property type="nucleotide sequence ID" value="NZ_JPGK01000001.1"/>
</dbReference>
<dbReference type="Gene3D" id="3.30.2390.10">
    <property type="entry name" value="TTHA1013-like"/>
    <property type="match status" value="1"/>
</dbReference>
<dbReference type="Proteomes" id="UP000029452">
    <property type="component" value="Unassembled WGS sequence"/>
</dbReference>
<evidence type="ECO:0000313" key="2">
    <source>
        <dbReference type="Proteomes" id="UP000029452"/>
    </source>
</evidence>
<dbReference type="OrthoDB" id="361917at2"/>
<accession>A0A094WHE5</accession>
<dbReference type="PATRIC" id="fig|178606.4.peg.300"/>